<organism evidence="1">
    <name type="scientific">freshwater metagenome</name>
    <dbReference type="NCBI Taxonomy" id="449393"/>
    <lineage>
        <taxon>unclassified sequences</taxon>
        <taxon>metagenomes</taxon>
        <taxon>ecological metagenomes</taxon>
    </lineage>
</organism>
<name>A0A6J6YTL3_9ZZZZ</name>
<protein>
    <submittedName>
        <fullName evidence="1">Unannotated protein</fullName>
    </submittedName>
</protein>
<reference evidence="1" key="1">
    <citation type="submission" date="2020-05" db="EMBL/GenBank/DDBJ databases">
        <authorList>
            <person name="Chiriac C."/>
            <person name="Salcher M."/>
            <person name="Ghai R."/>
            <person name="Kavagutti S V."/>
        </authorList>
    </citation>
    <scope>NUCLEOTIDE SEQUENCE</scope>
</reference>
<gene>
    <name evidence="1" type="ORF">UFOPK3004_01206</name>
</gene>
<evidence type="ECO:0000313" key="1">
    <source>
        <dbReference type="EMBL" id="CAB4810466.1"/>
    </source>
</evidence>
<sequence length="67" mass="6903">MGRHGPDFGCALIKQQMGGRNDRSAGVDHVVGQNAQATFDLTDDVKGLSHIGAAFGAALVHEGQIGT</sequence>
<proteinExistence type="predicted"/>
<dbReference type="EMBL" id="CAFAAL010000112">
    <property type="protein sequence ID" value="CAB4810466.1"/>
    <property type="molecule type" value="Genomic_DNA"/>
</dbReference>
<accession>A0A6J6YTL3</accession>
<dbReference type="AlphaFoldDB" id="A0A6J6YTL3"/>